<sequence>MWGFNRTRLHRRVYSLKILRVSLMNKWFPALGQTFLSIAILASGVGGFFLMGTPEVPVQEPVPAPPPLVVAQPAVAHTEGISFDVDGVVVPYREIDITAQISGRVEYKSEACRSGRTVQKGDVLLRIEPDDYELEVRRLTEELAQADAMLLELDAEITSSDNQIESSRQQLAIDVRQLKRSEDLMRRSAASDTEVDSARRAELTTRNTLQSQIDQRNLLIQRRLRMESAKALVQANLDKAKLNLTRTEIVSPIDGVVVSESVEQDGYVQAGGPVVVLQDTSQLDVSCKLYMHQMHWLWQSDSVDGSAKGYERGYDFPETPATVIYSLGEEDYAWRGVVDRYDGAGVDAQTRMVPCRVHVDDPTSVMKLGDMESTRRAEALVAKPSNSNPVTDDATADDAPSLGAEITADSVNLQPPTLMTGMFVKVRIHAAPPIPLVRLPHQAIQPGNAVWIVESGKLHKKSIAIANSSEQHVVAYQRSGGLRAGDLIVTSPLATPVEGMPVSTSADAVTGAGRRGPPGGKANAAADGGAAGKRPGGSTRGGRPQ</sequence>
<reference evidence="4 5" key="1">
    <citation type="submission" date="2019-02" db="EMBL/GenBank/DDBJ databases">
        <title>Deep-cultivation of Planctomycetes and their phenomic and genomic characterization uncovers novel biology.</title>
        <authorList>
            <person name="Wiegand S."/>
            <person name="Jogler M."/>
            <person name="Boedeker C."/>
            <person name="Pinto D."/>
            <person name="Vollmers J."/>
            <person name="Rivas-Marin E."/>
            <person name="Kohn T."/>
            <person name="Peeters S.H."/>
            <person name="Heuer A."/>
            <person name="Rast P."/>
            <person name="Oberbeckmann S."/>
            <person name="Bunk B."/>
            <person name="Jeske O."/>
            <person name="Meyerdierks A."/>
            <person name="Storesund J.E."/>
            <person name="Kallscheuer N."/>
            <person name="Luecker S."/>
            <person name="Lage O.M."/>
            <person name="Pohl T."/>
            <person name="Merkel B.J."/>
            <person name="Hornburger P."/>
            <person name="Mueller R.-W."/>
            <person name="Bruemmer F."/>
            <person name="Labrenz M."/>
            <person name="Spormann A.M."/>
            <person name="Op den Camp H."/>
            <person name="Overmann J."/>
            <person name="Amann R."/>
            <person name="Jetten M.S.M."/>
            <person name="Mascher T."/>
            <person name="Medema M.H."/>
            <person name="Devos D.P."/>
            <person name="Kaster A.-K."/>
            <person name="Ovreas L."/>
            <person name="Rohde M."/>
            <person name="Galperin M.Y."/>
            <person name="Jogler C."/>
        </authorList>
    </citation>
    <scope>NUCLEOTIDE SEQUENCE [LARGE SCALE GENOMIC DNA]</scope>
    <source>
        <strain evidence="4 5">TBK1r</strain>
    </source>
</reference>
<evidence type="ECO:0000313" key="4">
    <source>
        <dbReference type="EMBL" id="QDV82611.1"/>
    </source>
</evidence>
<evidence type="ECO:0000256" key="1">
    <source>
        <dbReference type="SAM" id="MobiDB-lite"/>
    </source>
</evidence>
<dbReference type="Gene3D" id="2.40.420.20">
    <property type="match status" value="1"/>
</dbReference>
<proteinExistence type="predicted"/>
<dbReference type="Gene3D" id="1.10.287.470">
    <property type="entry name" value="Helix hairpin bin"/>
    <property type="match status" value="1"/>
</dbReference>
<keyword evidence="2" id="KW-1133">Transmembrane helix</keyword>
<dbReference type="Gene3D" id="2.40.50.100">
    <property type="match status" value="1"/>
</dbReference>
<gene>
    <name evidence="4" type="primary">mdtN</name>
    <name evidence="4" type="ORF">TBK1r_15420</name>
</gene>
<dbReference type="SUPFAM" id="SSF111369">
    <property type="entry name" value="HlyD-like secretion proteins"/>
    <property type="match status" value="1"/>
</dbReference>
<dbReference type="Pfam" id="PF25917">
    <property type="entry name" value="BSH_RND"/>
    <property type="match status" value="1"/>
</dbReference>
<evidence type="ECO:0000256" key="2">
    <source>
        <dbReference type="SAM" id="Phobius"/>
    </source>
</evidence>
<evidence type="ECO:0000313" key="5">
    <source>
        <dbReference type="Proteomes" id="UP000318081"/>
    </source>
</evidence>
<dbReference type="PANTHER" id="PTHR30469">
    <property type="entry name" value="MULTIDRUG RESISTANCE PROTEIN MDTA"/>
    <property type="match status" value="1"/>
</dbReference>
<evidence type="ECO:0000259" key="3">
    <source>
        <dbReference type="Pfam" id="PF25917"/>
    </source>
</evidence>
<protein>
    <submittedName>
        <fullName evidence="4">Multidrug resistance protein MdtN</fullName>
    </submittedName>
</protein>
<feature type="region of interest" description="Disordered" evidence="1">
    <location>
        <begin position="499"/>
        <end position="545"/>
    </location>
</feature>
<accession>A0ABX5XML0</accession>
<feature type="compositionally biased region" description="Gly residues" evidence="1">
    <location>
        <begin position="529"/>
        <end position="545"/>
    </location>
</feature>
<dbReference type="Proteomes" id="UP000318081">
    <property type="component" value="Chromosome"/>
</dbReference>
<dbReference type="EMBL" id="CP036432">
    <property type="protein sequence ID" value="QDV82611.1"/>
    <property type="molecule type" value="Genomic_DNA"/>
</dbReference>
<dbReference type="Gene3D" id="2.40.30.170">
    <property type="match status" value="1"/>
</dbReference>
<feature type="domain" description="Multidrug resistance protein MdtA-like barrel-sandwich hybrid" evidence="3">
    <location>
        <begin position="93"/>
        <end position="273"/>
    </location>
</feature>
<dbReference type="InterPro" id="IPR058625">
    <property type="entry name" value="MdtA-like_BSH"/>
</dbReference>
<keyword evidence="2" id="KW-0812">Transmembrane</keyword>
<feature type="transmembrane region" description="Helical" evidence="2">
    <location>
        <begin position="27"/>
        <end position="51"/>
    </location>
</feature>
<keyword evidence="5" id="KW-1185">Reference proteome</keyword>
<organism evidence="4 5">
    <name type="scientific">Stieleria magnilauensis</name>
    <dbReference type="NCBI Taxonomy" id="2527963"/>
    <lineage>
        <taxon>Bacteria</taxon>
        <taxon>Pseudomonadati</taxon>
        <taxon>Planctomycetota</taxon>
        <taxon>Planctomycetia</taxon>
        <taxon>Pirellulales</taxon>
        <taxon>Pirellulaceae</taxon>
        <taxon>Stieleria</taxon>
    </lineage>
</organism>
<keyword evidence="2" id="KW-0472">Membrane</keyword>
<name>A0ABX5XML0_9BACT</name>